<evidence type="ECO:0000313" key="3">
    <source>
        <dbReference type="Proteomes" id="UP001338582"/>
    </source>
</evidence>
<dbReference type="GeneID" id="88175615"/>
<sequence>MNGLGIVLEESDPPALLRSRPLEETTAGSEALLPPLLPELDEPEKSLPLLGLGTPIPPSLLSPSESALHPASSITSETTQDMPSLVVPKGFAVEGTVLDFNSKLLSFPSIEPPTPALTTFLSLLASLSTQPSQQGTSTNSSPLSRLKSLKKGIRKLSLSRIGSSISLANSGSTPQVDLPPPSSRPSMSPVQPEYHNDACSLSSISDSSPLSTFSGLTARNASCSCPPSYLKQSSQGEPQAAAHLPHTSSVGQILLPKSRRRTLSNTYGSALPLPVITLSDNLPTSSENLNGVDQSFFCNVSRSPLSLHLVNNEGSQRSSDEPVDALTKLNSPEDLIDYLIYLSEHKKLVEDAFTVANSQLTNSGWCSKHDLENLNLQRDVSLSQIDTKLLQIEEKLNSDFNVSMLNNITVQTATKSEFGRKSIESRVPLSPSLRVLEKKFHLFSLEQQAILHSN</sequence>
<feature type="region of interest" description="Disordered" evidence="1">
    <location>
        <begin position="168"/>
        <end position="198"/>
    </location>
</feature>
<dbReference type="KEGG" id="asau:88175615"/>
<name>A0AAX4HH95_9ASCO</name>
<evidence type="ECO:0000313" key="2">
    <source>
        <dbReference type="EMBL" id="WPK27180.1"/>
    </source>
</evidence>
<dbReference type="Proteomes" id="UP001338582">
    <property type="component" value="Chromosome 5"/>
</dbReference>
<accession>A0AAX4HH95</accession>
<organism evidence="2 3">
    <name type="scientific">Australozyma saopauloensis</name>
    <dbReference type="NCBI Taxonomy" id="291208"/>
    <lineage>
        <taxon>Eukaryota</taxon>
        <taxon>Fungi</taxon>
        <taxon>Dikarya</taxon>
        <taxon>Ascomycota</taxon>
        <taxon>Saccharomycotina</taxon>
        <taxon>Pichiomycetes</taxon>
        <taxon>Metschnikowiaceae</taxon>
        <taxon>Australozyma</taxon>
    </lineage>
</organism>
<protein>
    <submittedName>
        <fullName evidence="2">Uncharacterized protein</fullName>
    </submittedName>
</protein>
<keyword evidence="3" id="KW-1185">Reference proteome</keyword>
<gene>
    <name evidence="2" type="ORF">PUMCH_004555</name>
</gene>
<dbReference type="AlphaFoldDB" id="A0AAX4HH95"/>
<feature type="compositionally biased region" description="Low complexity" evidence="1">
    <location>
        <begin position="61"/>
        <end position="73"/>
    </location>
</feature>
<dbReference type="EMBL" id="CP138898">
    <property type="protein sequence ID" value="WPK27180.1"/>
    <property type="molecule type" value="Genomic_DNA"/>
</dbReference>
<feature type="region of interest" description="Disordered" evidence="1">
    <location>
        <begin position="1"/>
        <end position="80"/>
    </location>
</feature>
<reference evidence="2 3" key="1">
    <citation type="submission" date="2023-10" db="EMBL/GenBank/DDBJ databases">
        <title>Draft Genome Sequence of Candida saopaulonensis from a very Premature Infant with Sepsis.</title>
        <authorList>
            <person name="Ning Y."/>
            <person name="Dai R."/>
            <person name="Xiao M."/>
            <person name="Xu Y."/>
            <person name="Yan Q."/>
            <person name="Zhang L."/>
        </authorList>
    </citation>
    <scope>NUCLEOTIDE SEQUENCE [LARGE SCALE GENOMIC DNA]</scope>
    <source>
        <strain evidence="2 3">19XY460</strain>
    </source>
</reference>
<dbReference type="RefSeq" id="XP_062879558.1">
    <property type="nucleotide sequence ID" value="XM_063023488.1"/>
</dbReference>
<proteinExistence type="predicted"/>
<evidence type="ECO:0000256" key="1">
    <source>
        <dbReference type="SAM" id="MobiDB-lite"/>
    </source>
</evidence>